<dbReference type="Pfam" id="PF00990">
    <property type="entry name" value="GGDEF"/>
    <property type="match status" value="2"/>
</dbReference>
<dbReference type="CDD" id="cd01948">
    <property type="entry name" value="EAL"/>
    <property type="match status" value="1"/>
</dbReference>
<dbReference type="InterPro" id="IPR052155">
    <property type="entry name" value="Biofilm_reg_signaling"/>
</dbReference>
<dbReference type="Gene3D" id="3.30.70.270">
    <property type="match status" value="2"/>
</dbReference>
<dbReference type="PROSITE" id="PS50887">
    <property type="entry name" value="GGDEF"/>
    <property type="match status" value="2"/>
</dbReference>
<protein>
    <submittedName>
        <fullName evidence="3">EAL domain-containing protein</fullName>
    </submittedName>
</protein>
<dbReference type="InterPro" id="IPR013656">
    <property type="entry name" value="PAS_4"/>
</dbReference>
<dbReference type="SMART" id="SM00267">
    <property type="entry name" value="GGDEF"/>
    <property type="match status" value="2"/>
</dbReference>
<dbReference type="NCBIfam" id="TIGR00254">
    <property type="entry name" value="GGDEF"/>
    <property type="match status" value="2"/>
</dbReference>
<dbReference type="CDD" id="cd01949">
    <property type="entry name" value="GGDEF"/>
    <property type="match status" value="2"/>
</dbReference>
<dbReference type="SUPFAM" id="SSF55073">
    <property type="entry name" value="Nucleotide cyclase"/>
    <property type="match status" value="2"/>
</dbReference>
<dbReference type="PANTHER" id="PTHR44757:SF2">
    <property type="entry name" value="BIOFILM ARCHITECTURE MAINTENANCE PROTEIN MBAA"/>
    <property type="match status" value="1"/>
</dbReference>
<dbReference type="InterPro" id="IPR001633">
    <property type="entry name" value="EAL_dom"/>
</dbReference>
<dbReference type="PANTHER" id="PTHR44757">
    <property type="entry name" value="DIGUANYLATE CYCLASE DGCP"/>
    <property type="match status" value="1"/>
</dbReference>
<evidence type="ECO:0000259" key="2">
    <source>
        <dbReference type="PROSITE" id="PS50887"/>
    </source>
</evidence>
<feature type="domain" description="GGDEF" evidence="2">
    <location>
        <begin position="888"/>
        <end position="1011"/>
    </location>
</feature>
<reference evidence="3" key="1">
    <citation type="submission" date="2019-04" db="EMBL/GenBank/DDBJ databases">
        <title>Evolution of Biomass-Degrading Anaerobic Consortia Revealed by Metagenomics.</title>
        <authorList>
            <person name="Peng X."/>
        </authorList>
    </citation>
    <scope>NUCLEOTIDE SEQUENCE</scope>
    <source>
        <strain evidence="3">SIG311</strain>
    </source>
</reference>
<dbReference type="PROSITE" id="PS50883">
    <property type="entry name" value="EAL"/>
    <property type="match status" value="1"/>
</dbReference>
<dbReference type="Gene3D" id="3.20.20.450">
    <property type="entry name" value="EAL domain"/>
    <property type="match status" value="1"/>
</dbReference>
<proteinExistence type="predicted"/>
<name>A0A927YKM0_9FIRM</name>
<sequence>MDKIGQLKNNHDDLTGLLEKQSFYICAQELIDTAGDIKELAFIFFDMDNFKLFNANYGFETGDELLVEIAKIIQEVCENQLVARFSGDHFVVCTNKAQIINSIAEIQIRVKKIQKNINLELKAGIYVLDGATTDAIRCSDRARMACTSIKKKYDVSYKFYDEELGGSLIRKQYILDNLDEALEQGYIKVYYQPIVRALSGDVCACEALVRWIDPVKGIVYPNEFISVLEEYRFIYKLDSYVIEQVFKDIARLRDEGQSPIPISINLSRIDFEALDIVPYIDELATKYNINPNLCRFEITEGVLMENPHFIQKQIRRLRDKGYGVWMDDFGSGYSSLNVLKNFEFDLVKIDMEFLRDFDSSDDGKIIIKHLISMIKNLGFHTLAEGVESPEQYEFLKGLGCELIQGYLIGRPMPLDEGMAILDRLGIKYESTDDREFYNIVGKIDLLKQNPLEGAWNSVETYTLPLSIGIIKNGKWKYIYANEGFYREMAILKRESLEEIEELINNPDWGWLQRNAFWELCFSSKKGNTVRSMEFVSLGQIINIKVRHITTNVQTGDEAYITSIRTLSKIENDSIEHKISIISNYLFSMFECIDIFEINNRFMENIFVTDERLHVETKGKLPKDIIQLIANEKVHEDDREIFLSHMNISDIKERLEKEKNGIAVKYLRILNKHKQYVWKAIVVRLVIFMENEVMLVCVKETTNDISKNMDAYLRSGELGAFNSFDFQSENVDQYALDNILKLVPVGVFWKDKERRFVGANRMFLDYYGFTSLEMIKGKTDEDMGWHINPEPFMKDEIDVITEGKIIKNVEDECIVNGEVRKIVASKRPFIVDGEIIGLIGFFSDVTEQYEEKSKLENLSNTDQLTGLLNRRAFDSIIEKYISQFKLDETDFAFLIIDIDKFKQINDMYGHDFGDKVLKEAASIIRNITSNSSVAFRIGGDEFAILHQYKSDGEIKSIIQEIYIKFNKINRIGGMDIKVRASVGEAVYSQNREVHALLNEADRKMYLDKEKHK</sequence>
<dbReference type="EMBL" id="SVER01000004">
    <property type="protein sequence ID" value="MBE5918690.1"/>
    <property type="molecule type" value="Genomic_DNA"/>
</dbReference>
<dbReference type="SUPFAM" id="SSF55785">
    <property type="entry name" value="PYP-like sensor domain (PAS domain)"/>
    <property type="match status" value="1"/>
</dbReference>
<dbReference type="InterPro" id="IPR029787">
    <property type="entry name" value="Nucleotide_cyclase"/>
</dbReference>
<dbReference type="InterPro" id="IPR043128">
    <property type="entry name" value="Rev_trsase/Diguanyl_cyclase"/>
</dbReference>
<dbReference type="SUPFAM" id="SSF141868">
    <property type="entry name" value="EAL domain-like"/>
    <property type="match status" value="1"/>
</dbReference>
<feature type="domain" description="GGDEF" evidence="2">
    <location>
        <begin position="38"/>
        <end position="162"/>
    </location>
</feature>
<dbReference type="InterPro" id="IPR035919">
    <property type="entry name" value="EAL_sf"/>
</dbReference>
<feature type="domain" description="EAL" evidence="1">
    <location>
        <begin position="171"/>
        <end position="425"/>
    </location>
</feature>
<dbReference type="InterPro" id="IPR000160">
    <property type="entry name" value="GGDEF_dom"/>
</dbReference>
<gene>
    <name evidence="3" type="ORF">E7272_02490</name>
</gene>
<comment type="caution">
    <text evidence="3">The sequence shown here is derived from an EMBL/GenBank/DDBJ whole genome shotgun (WGS) entry which is preliminary data.</text>
</comment>
<dbReference type="AlphaFoldDB" id="A0A927YKM0"/>
<dbReference type="Pfam" id="PF00563">
    <property type="entry name" value="EAL"/>
    <property type="match status" value="1"/>
</dbReference>
<evidence type="ECO:0000313" key="3">
    <source>
        <dbReference type="EMBL" id="MBE5918690.1"/>
    </source>
</evidence>
<organism evidence="3 4">
    <name type="scientific">Pseudobutyrivibrio ruminis</name>
    <dbReference type="NCBI Taxonomy" id="46206"/>
    <lineage>
        <taxon>Bacteria</taxon>
        <taxon>Bacillati</taxon>
        <taxon>Bacillota</taxon>
        <taxon>Clostridia</taxon>
        <taxon>Lachnospirales</taxon>
        <taxon>Lachnospiraceae</taxon>
        <taxon>Pseudobutyrivibrio</taxon>
    </lineage>
</organism>
<accession>A0A927YKM0</accession>
<evidence type="ECO:0000259" key="1">
    <source>
        <dbReference type="PROSITE" id="PS50883"/>
    </source>
</evidence>
<dbReference type="SMART" id="SM00052">
    <property type="entry name" value="EAL"/>
    <property type="match status" value="1"/>
</dbReference>
<dbReference type="Pfam" id="PF08448">
    <property type="entry name" value="PAS_4"/>
    <property type="match status" value="1"/>
</dbReference>
<evidence type="ECO:0000313" key="4">
    <source>
        <dbReference type="Proteomes" id="UP000766246"/>
    </source>
</evidence>
<dbReference type="InterPro" id="IPR035965">
    <property type="entry name" value="PAS-like_dom_sf"/>
</dbReference>
<dbReference type="Proteomes" id="UP000766246">
    <property type="component" value="Unassembled WGS sequence"/>
</dbReference>
<dbReference type="Gene3D" id="3.30.450.20">
    <property type="entry name" value="PAS domain"/>
    <property type="match status" value="1"/>
</dbReference>